<evidence type="ECO:0000256" key="2">
    <source>
        <dbReference type="ARBA" id="ARBA00022723"/>
    </source>
</evidence>
<evidence type="ECO:0000256" key="1">
    <source>
        <dbReference type="ARBA" id="ARBA00022617"/>
    </source>
</evidence>
<evidence type="ECO:0000313" key="6">
    <source>
        <dbReference type="EMBL" id="CAC5427946.1"/>
    </source>
</evidence>
<proteinExistence type="inferred from homology"/>
<dbReference type="PROSITE" id="PS50255">
    <property type="entry name" value="CYTOCHROME_B5_2"/>
    <property type="match status" value="1"/>
</dbReference>
<sequence length="140" mass="15072">MSTKCFRLVYIEKHNKLDDLWFIVDCHVYNVTSFAEEHPVGPRILLTVAGGDASNGFKSVGDSDSAKEMEKHCIGNFHPDDVWQLKESLQGHNAASPGSSPSLSLSASASAVSFGLCCKTVEETLVERLAKGEPTALACS</sequence>
<accession>A0A6J8F4L5</accession>
<dbReference type="Proteomes" id="UP000601710">
    <property type="component" value="Chromosome 9"/>
</dbReference>
<comment type="similarity">
    <text evidence="4">Belongs to the cytochrome b5 family.</text>
</comment>
<dbReference type="InterPro" id="IPR001199">
    <property type="entry name" value="Cyt_B5-like_heme/steroid-bd"/>
</dbReference>
<dbReference type="GO" id="GO:0016020">
    <property type="term" value="C:membrane"/>
    <property type="evidence" value="ECO:0007669"/>
    <property type="project" value="TreeGrafter"/>
</dbReference>
<dbReference type="EMBL" id="LR812629">
    <property type="protein sequence ID" value="CAC5427946.1"/>
    <property type="molecule type" value="Genomic_DNA"/>
</dbReference>
<keyword evidence="1" id="KW-0349">Heme</keyword>
<reference evidence="6" key="1">
    <citation type="submission" date="2020-06" db="EMBL/GenBank/DDBJ databases">
        <authorList>
            <person name="Camacho E."/>
            <person name="Gonzalez-de la Fuente S."/>
            <person name="Rastrojo A."/>
            <person name="Peiro-Pastor R."/>
            <person name="Solana JC."/>
            <person name="Tabera L."/>
            <person name="Gamarro F."/>
            <person name="Carrasco-Ramiro F."/>
            <person name="Requena JM."/>
            <person name="Aguado B."/>
        </authorList>
    </citation>
    <scope>NUCLEOTIDE SEQUENCE</scope>
</reference>
<evidence type="ECO:0000259" key="5">
    <source>
        <dbReference type="PROSITE" id="PS50255"/>
    </source>
</evidence>
<dbReference type="InterPro" id="IPR036400">
    <property type="entry name" value="Cyt_B5-like_heme/steroid_sf"/>
</dbReference>
<protein>
    <submittedName>
        <fullName evidence="6">Cytochrome_b5-like_Heme/Steroid_binding_domain_co ntaining_protein_putative/Pfam:PF00173</fullName>
    </submittedName>
</protein>
<dbReference type="SUPFAM" id="SSF55856">
    <property type="entry name" value="Cytochrome b5-like heme/steroid binding domain"/>
    <property type="match status" value="1"/>
</dbReference>
<dbReference type="InterPro" id="IPR050668">
    <property type="entry name" value="Cytochrome_b5"/>
</dbReference>
<dbReference type="GO" id="GO:0020037">
    <property type="term" value="F:heme binding"/>
    <property type="evidence" value="ECO:0007669"/>
    <property type="project" value="TreeGrafter"/>
</dbReference>
<gene>
    <name evidence="6" type="ORF">LDHU3_09.1850</name>
</gene>
<dbReference type="AlphaFoldDB" id="A0A6J8F4L5"/>
<keyword evidence="3" id="KW-0408">Iron</keyword>
<dbReference type="PANTHER" id="PTHR19359">
    <property type="entry name" value="CYTOCHROME B5"/>
    <property type="match status" value="1"/>
</dbReference>
<dbReference type="PANTHER" id="PTHR19359:SF14">
    <property type="entry name" value="CYTOCHROME B5 A"/>
    <property type="match status" value="1"/>
</dbReference>
<name>A0A6J8F4L5_LEIDO</name>
<dbReference type="SMART" id="SM01117">
    <property type="entry name" value="Cyt-b5"/>
    <property type="match status" value="1"/>
</dbReference>
<evidence type="ECO:0000313" key="7">
    <source>
        <dbReference type="Proteomes" id="UP000601710"/>
    </source>
</evidence>
<feature type="domain" description="Cytochrome b5 heme-binding" evidence="5">
    <location>
        <begin position="3"/>
        <end position="69"/>
    </location>
</feature>
<evidence type="ECO:0000256" key="4">
    <source>
        <dbReference type="ARBA" id="ARBA00038168"/>
    </source>
</evidence>
<dbReference type="GO" id="GO:0046872">
    <property type="term" value="F:metal ion binding"/>
    <property type="evidence" value="ECO:0007669"/>
    <property type="project" value="UniProtKB-KW"/>
</dbReference>
<dbReference type="VEuPathDB" id="TriTrypDB:LdBPK_091580.1"/>
<dbReference type="Pfam" id="PF00173">
    <property type="entry name" value="Cyt-b5"/>
    <property type="match status" value="1"/>
</dbReference>
<organism evidence="6 7">
    <name type="scientific">Leishmania donovani</name>
    <dbReference type="NCBI Taxonomy" id="5661"/>
    <lineage>
        <taxon>Eukaryota</taxon>
        <taxon>Discoba</taxon>
        <taxon>Euglenozoa</taxon>
        <taxon>Kinetoplastea</taxon>
        <taxon>Metakinetoplastina</taxon>
        <taxon>Trypanosomatida</taxon>
        <taxon>Trypanosomatidae</taxon>
        <taxon>Leishmaniinae</taxon>
        <taxon>Leishmania</taxon>
    </lineage>
</organism>
<dbReference type="VEuPathDB" id="TriTrypDB:LDHU3_09.1850"/>
<dbReference type="Gene3D" id="3.10.120.10">
    <property type="entry name" value="Cytochrome b5-like heme/steroid binding domain"/>
    <property type="match status" value="1"/>
</dbReference>
<evidence type="ECO:0000256" key="3">
    <source>
        <dbReference type="ARBA" id="ARBA00023004"/>
    </source>
</evidence>
<dbReference type="VEuPathDB" id="TriTrypDB:LdCL_090022200"/>
<keyword evidence="2" id="KW-0479">Metal-binding</keyword>